<dbReference type="InterPro" id="IPR029052">
    <property type="entry name" value="Metallo-depent_PP-like"/>
</dbReference>
<reference evidence="1" key="1">
    <citation type="submission" date="2021-01" db="EMBL/GenBank/DDBJ databases">
        <authorList>
            <person name="Corre E."/>
            <person name="Pelletier E."/>
            <person name="Niang G."/>
            <person name="Scheremetjew M."/>
            <person name="Finn R."/>
            <person name="Kale V."/>
            <person name="Holt S."/>
            <person name="Cochrane G."/>
            <person name="Meng A."/>
            <person name="Brown T."/>
            <person name="Cohen L."/>
        </authorList>
    </citation>
    <scope>NUCLEOTIDE SEQUENCE</scope>
    <source>
        <strain evidence="1">SoJaBio B1-5/56/2</strain>
    </source>
</reference>
<evidence type="ECO:0008006" key="2">
    <source>
        <dbReference type="Google" id="ProtNLM"/>
    </source>
</evidence>
<gene>
    <name evidence="1" type="ORF">NAES01612_LOCUS12763</name>
</gene>
<dbReference type="SUPFAM" id="SSF56300">
    <property type="entry name" value="Metallo-dependent phosphatases"/>
    <property type="match status" value="1"/>
</dbReference>
<organism evidence="1">
    <name type="scientific">Paramoeba aestuarina</name>
    <dbReference type="NCBI Taxonomy" id="180227"/>
    <lineage>
        <taxon>Eukaryota</taxon>
        <taxon>Amoebozoa</taxon>
        <taxon>Discosea</taxon>
        <taxon>Flabellinia</taxon>
        <taxon>Dactylopodida</taxon>
        <taxon>Paramoebidae</taxon>
        <taxon>Paramoeba</taxon>
    </lineage>
</organism>
<dbReference type="AlphaFoldDB" id="A0A7S4NUQ4"/>
<dbReference type="Gene3D" id="3.60.21.10">
    <property type="match status" value="1"/>
</dbReference>
<dbReference type="PANTHER" id="PTHR12905">
    <property type="entry name" value="METALLOPHOSPHOESTERASE"/>
    <property type="match status" value="1"/>
</dbReference>
<accession>A0A7S4NUQ4</accession>
<dbReference type="EMBL" id="HBKR01019492">
    <property type="protein sequence ID" value="CAE2308500.1"/>
    <property type="molecule type" value="Transcribed_RNA"/>
</dbReference>
<dbReference type="InterPro" id="IPR051693">
    <property type="entry name" value="UPF0046_metallophosphoest"/>
</dbReference>
<protein>
    <recommendedName>
        <fullName evidence="2">Calcineurin-like phosphoesterase domain-containing protein</fullName>
    </recommendedName>
</protein>
<sequence length="458" mass="50401">MADDHPPPYLYLPPGKQSFVPFSAEAPPPIPEGATRVVSIADTHNEHEAVSLPWGHLLIHAGDILTESGQRYCKRDEHKNVISVDEKGPKLFRKFAKWLGKQPHPHKVIIGGNHDLVIQNLTPEVVRSILDEFSPSPKTAIYLEHEEATVGGIVIFGSPFAHWGGRNDAYMSVESPFSPSPLSDPTHIVITHSPCILPKHSGIRENSDVIGAMNDAGTKLCVGGHCHWAHGLYFSENGNIPTIVASVCDSKWLRYKELKKGPSGKRGDTRDRTYGGYNLRFPIIVTDLMIPGGPPSKDDTFQIGLLSDPLRDSLSSLTRSGNDIPSPHHPSSLPALLFFGPETDPGAVVRLVPKFSENFVVFHFDDVEEAVEEVEKGDVMWVACVAKLGSKGNLGRDVMKAMRKKYSNAFIVLHSSTAGRKEETRKRVSEYVGGIDLFVAHSNEDVMLDALKELTKHK</sequence>
<name>A0A7S4NUQ4_9EUKA</name>
<dbReference type="PANTHER" id="PTHR12905:SF0">
    <property type="entry name" value="CALCINEURIN-LIKE PHOSPHOESTERASE DOMAIN-CONTAINING PROTEIN"/>
    <property type="match status" value="1"/>
</dbReference>
<proteinExistence type="predicted"/>
<evidence type="ECO:0000313" key="1">
    <source>
        <dbReference type="EMBL" id="CAE2308500.1"/>
    </source>
</evidence>